<feature type="domain" description="HTH cro/C1-type" evidence="2">
    <location>
        <begin position="78"/>
        <end position="134"/>
    </location>
</feature>
<sequence length="141" mass="15793">MWNALIAPRLPTQEKPARSRRSAPITSQSPSKPEIRHDHAGFPCLGSETDVYCKKRHDHAEIWIQGMHMNAEEIGMALLNGRKELGLRQGELADLAGVSERFIRDVEKGKTTVRLDKVIDVLRVLGLELSVGIHDPLKVNQ</sequence>
<accession>A0AB72VAK7</accession>
<reference evidence="3" key="1">
    <citation type="journal article" date="2007" name="Microbiology">
        <title>Comparative analysis of the Corynebacterium glutamicum group and complete genome sequence of strain R.</title>
        <authorList>
            <person name="Yukawa H."/>
            <person name="Omumasaba C.A."/>
            <person name="Nonaka H."/>
            <person name="Kos P."/>
            <person name="Okai N."/>
            <person name="Suzuki N."/>
            <person name="Suda M."/>
            <person name="Tsuge Y."/>
            <person name="Watanabe J."/>
            <person name="Ikeda Y."/>
            <person name="Vertes A.A."/>
            <person name="Inui M."/>
        </authorList>
    </citation>
    <scope>NUCLEOTIDE SEQUENCE</scope>
    <source>
        <strain evidence="3">R</strain>
    </source>
</reference>
<dbReference type="InterPro" id="IPR017507">
    <property type="entry name" value="Tscrpt_reg_HipB-like"/>
</dbReference>
<evidence type="ECO:0000256" key="1">
    <source>
        <dbReference type="SAM" id="MobiDB-lite"/>
    </source>
</evidence>
<dbReference type="Pfam" id="PF01381">
    <property type="entry name" value="HTH_3"/>
    <property type="match status" value="1"/>
</dbReference>
<dbReference type="PROSITE" id="PS50943">
    <property type="entry name" value="HTH_CROC1"/>
    <property type="match status" value="1"/>
</dbReference>
<protein>
    <recommendedName>
        <fullName evidence="2">HTH cro/C1-type domain-containing protein</fullName>
    </recommendedName>
</protein>
<dbReference type="NCBIfam" id="TIGR03070">
    <property type="entry name" value="couple_hipB"/>
    <property type="match status" value="1"/>
</dbReference>
<dbReference type="EMBL" id="AP009044">
    <property type="protein sequence ID" value="BAF54293.1"/>
    <property type="molecule type" value="Genomic_DNA"/>
</dbReference>
<dbReference type="Proteomes" id="UP000006698">
    <property type="component" value="Chromosome"/>
</dbReference>
<dbReference type="KEGG" id="cgt:cgR_1312"/>
<dbReference type="CDD" id="cd00093">
    <property type="entry name" value="HTH_XRE"/>
    <property type="match status" value="1"/>
</dbReference>
<name>A0AB72VAK7_CORGB</name>
<dbReference type="SMART" id="SM00530">
    <property type="entry name" value="HTH_XRE"/>
    <property type="match status" value="1"/>
</dbReference>
<dbReference type="Gene3D" id="1.10.260.40">
    <property type="entry name" value="lambda repressor-like DNA-binding domains"/>
    <property type="match status" value="1"/>
</dbReference>
<dbReference type="AlphaFoldDB" id="A0AB72VAK7"/>
<proteinExistence type="predicted"/>
<evidence type="ECO:0000259" key="2">
    <source>
        <dbReference type="PROSITE" id="PS50943"/>
    </source>
</evidence>
<feature type="region of interest" description="Disordered" evidence="1">
    <location>
        <begin position="1"/>
        <end position="38"/>
    </location>
</feature>
<dbReference type="InterPro" id="IPR001387">
    <property type="entry name" value="Cro/C1-type_HTH"/>
</dbReference>
<dbReference type="SUPFAM" id="SSF47413">
    <property type="entry name" value="lambda repressor-like DNA-binding domains"/>
    <property type="match status" value="1"/>
</dbReference>
<evidence type="ECO:0000313" key="3">
    <source>
        <dbReference type="EMBL" id="BAF54293.1"/>
    </source>
</evidence>
<gene>
    <name evidence="3" type="ordered locus">cgR_1312</name>
</gene>
<dbReference type="InterPro" id="IPR010982">
    <property type="entry name" value="Lambda_DNA-bd_dom_sf"/>
</dbReference>
<organism evidence="3">
    <name type="scientific">Corynebacterium glutamicum (strain R)</name>
    <dbReference type="NCBI Taxonomy" id="340322"/>
    <lineage>
        <taxon>Bacteria</taxon>
        <taxon>Bacillati</taxon>
        <taxon>Actinomycetota</taxon>
        <taxon>Actinomycetes</taxon>
        <taxon>Mycobacteriales</taxon>
        <taxon>Corynebacteriaceae</taxon>
        <taxon>Corynebacterium</taxon>
    </lineage>
</organism>
<dbReference type="GO" id="GO:0003677">
    <property type="term" value="F:DNA binding"/>
    <property type="evidence" value="ECO:0007669"/>
    <property type="project" value="InterPro"/>
</dbReference>